<feature type="transmembrane region" description="Helical" evidence="6">
    <location>
        <begin position="130"/>
        <end position="154"/>
    </location>
</feature>
<comment type="subcellular location">
    <subcellularLocation>
        <location evidence="1">Membrane</location>
        <topology evidence="1">Multi-pass membrane protein</topology>
    </subcellularLocation>
</comment>
<dbReference type="Proteomes" id="UP000616499">
    <property type="component" value="Unassembled WGS sequence"/>
</dbReference>
<keyword evidence="4 6" id="KW-0472">Membrane</keyword>
<keyword evidence="3 6" id="KW-1133">Transmembrane helix</keyword>
<sequence length="306" mass="32001">MKLALAITTLGASICPPLRTLMSINTPKEIATLAIQAGIAKNRLSVFTLLILGVMAGAFIATGFLLDIHVIGTMPAEWGTFAGFIGAAVFPVGLIMTVLAGGELLTGNMLLLPMARFAGAIRTAGVIRNWVWVTFANLIGSVAVAYFFGHVLGLTEGVFLDKTVAIAHAKINADFFHAFVSGVGCNWLVCLGVWIAFASKDVVGKVVGMWFPVMAFVAIGFQHVVANMFIIPAAIFAGQATWAQCLPNLVAVFLGNAVGGAGFVGLAYFLAYRPAPAQVTADLELALHKTQADLAPAAPALKAVND</sequence>
<protein>
    <submittedName>
        <fullName evidence="7">Formate/nitrite transporter</fullName>
    </submittedName>
</protein>
<gene>
    <name evidence="7" type="ORF">GCM10009425_18300</name>
</gene>
<dbReference type="PANTHER" id="PTHR30520:SF6">
    <property type="entry name" value="FORMATE_NITRATE FAMILY TRANSPORTER (EUROFUNG)"/>
    <property type="match status" value="1"/>
</dbReference>
<organism evidence="7 8">
    <name type="scientific">Pseudomonas asuensis</name>
    <dbReference type="NCBI Taxonomy" id="1825787"/>
    <lineage>
        <taxon>Bacteria</taxon>
        <taxon>Pseudomonadati</taxon>
        <taxon>Pseudomonadota</taxon>
        <taxon>Gammaproteobacteria</taxon>
        <taxon>Pseudomonadales</taxon>
        <taxon>Pseudomonadaceae</taxon>
        <taxon>Pseudomonas</taxon>
    </lineage>
</organism>
<feature type="transmembrane region" description="Helical" evidence="6">
    <location>
        <begin position="44"/>
        <end position="66"/>
    </location>
</feature>
<reference evidence="8" key="1">
    <citation type="journal article" date="2019" name="Int. J. Syst. Evol. Microbiol.">
        <title>The Global Catalogue of Microorganisms (GCM) 10K type strain sequencing project: providing services to taxonomists for standard genome sequencing and annotation.</title>
        <authorList>
            <consortium name="The Broad Institute Genomics Platform"/>
            <consortium name="The Broad Institute Genome Sequencing Center for Infectious Disease"/>
            <person name="Wu L."/>
            <person name="Ma J."/>
        </authorList>
    </citation>
    <scope>NUCLEOTIDE SEQUENCE [LARGE SCALE GENOMIC DNA]</scope>
    <source>
        <strain evidence="8">JCM 13501</strain>
    </source>
</reference>
<dbReference type="PANTHER" id="PTHR30520">
    <property type="entry name" value="FORMATE TRANSPORTER-RELATED"/>
    <property type="match status" value="1"/>
</dbReference>
<feature type="transmembrane region" description="Helical" evidence="6">
    <location>
        <begin position="209"/>
        <end position="237"/>
    </location>
</feature>
<feature type="transmembrane region" description="Helical" evidence="6">
    <location>
        <begin position="175"/>
        <end position="197"/>
    </location>
</feature>
<keyword evidence="8" id="KW-1185">Reference proteome</keyword>
<evidence type="ECO:0000256" key="4">
    <source>
        <dbReference type="ARBA" id="ARBA00023136"/>
    </source>
</evidence>
<evidence type="ECO:0000256" key="1">
    <source>
        <dbReference type="ARBA" id="ARBA00004141"/>
    </source>
</evidence>
<comment type="similarity">
    <text evidence="5">Belongs to the FNT transporter (TC 1.A.16) family.</text>
</comment>
<dbReference type="EMBL" id="BMNW01000003">
    <property type="protein sequence ID" value="GGM07359.1"/>
    <property type="molecule type" value="Genomic_DNA"/>
</dbReference>
<dbReference type="InterPro" id="IPR000292">
    <property type="entry name" value="For/NO2_transpt"/>
</dbReference>
<name>A0ABQ2GQT1_9PSED</name>
<evidence type="ECO:0000256" key="3">
    <source>
        <dbReference type="ARBA" id="ARBA00022989"/>
    </source>
</evidence>
<evidence type="ECO:0000256" key="2">
    <source>
        <dbReference type="ARBA" id="ARBA00022692"/>
    </source>
</evidence>
<comment type="caution">
    <text evidence="7">The sequence shown here is derived from an EMBL/GenBank/DDBJ whole genome shotgun (WGS) entry which is preliminary data.</text>
</comment>
<feature type="transmembrane region" description="Helical" evidence="6">
    <location>
        <begin position="78"/>
        <end position="100"/>
    </location>
</feature>
<evidence type="ECO:0000256" key="6">
    <source>
        <dbReference type="SAM" id="Phobius"/>
    </source>
</evidence>
<keyword evidence="2 6" id="KW-0812">Transmembrane</keyword>
<evidence type="ECO:0000256" key="5">
    <source>
        <dbReference type="ARBA" id="ARBA00049660"/>
    </source>
</evidence>
<dbReference type="Gene3D" id="1.20.1080.10">
    <property type="entry name" value="Glycerol uptake facilitator protein"/>
    <property type="match status" value="1"/>
</dbReference>
<evidence type="ECO:0000313" key="8">
    <source>
        <dbReference type="Proteomes" id="UP000616499"/>
    </source>
</evidence>
<dbReference type="InterPro" id="IPR023271">
    <property type="entry name" value="Aquaporin-like"/>
</dbReference>
<evidence type="ECO:0000313" key="7">
    <source>
        <dbReference type="EMBL" id="GGM07359.1"/>
    </source>
</evidence>
<dbReference type="Pfam" id="PF01226">
    <property type="entry name" value="Form_Nir_trans"/>
    <property type="match status" value="1"/>
</dbReference>
<accession>A0ABQ2GQT1</accession>
<feature type="transmembrane region" description="Helical" evidence="6">
    <location>
        <begin position="249"/>
        <end position="271"/>
    </location>
</feature>
<proteinExistence type="inferred from homology"/>